<feature type="compositionally biased region" description="Low complexity" evidence="1">
    <location>
        <begin position="21"/>
        <end position="31"/>
    </location>
</feature>
<feature type="region of interest" description="Disordered" evidence="1">
    <location>
        <begin position="1"/>
        <end position="277"/>
    </location>
</feature>
<dbReference type="AlphaFoldDB" id="A0A1M7T9B2"/>
<feature type="compositionally biased region" description="Low complexity" evidence="1">
    <location>
        <begin position="57"/>
        <end position="70"/>
    </location>
</feature>
<proteinExistence type="predicted"/>
<name>A0A1M7T9B2_9RHOB</name>
<accession>A0A1M7T9B2</accession>
<feature type="compositionally biased region" description="Low complexity" evidence="1">
    <location>
        <begin position="220"/>
        <end position="233"/>
    </location>
</feature>
<reference evidence="2 3" key="1">
    <citation type="submission" date="2016-12" db="EMBL/GenBank/DDBJ databases">
        <authorList>
            <person name="Song W.-J."/>
            <person name="Kurnit D.M."/>
        </authorList>
    </citation>
    <scope>NUCLEOTIDE SEQUENCE [LARGE SCALE GENOMIC DNA]</scope>
    <source>
        <strain evidence="2 3">CGMCC 1.10808</strain>
    </source>
</reference>
<feature type="compositionally biased region" description="Low complexity" evidence="1">
    <location>
        <begin position="169"/>
        <end position="191"/>
    </location>
</feature>
<feature type="compositionally biased region" description="Basic residues" evidence="1">
    <location>
        <begin position="192"/>
        <end position="202"/>
    </location>
</feature>
<organism evidence="2 3">
    <name type="scientific">Oceanicella actignis</name>
    <dbReference type="NCBI Taxonomy" id="1189325"/>
    <lineage>
        <taxon>Bacteria</taxon>
        <taxon>Pseudomonadati</taxon>
        <taxon>Pseudomonadota</taxon>
        <taxon>Alphaproteobacteria</taxon>
        <taxon>Rhodobacterales</taxon>
        <taxon>Paracoccaceae</taxon>
        <taxon>Oceanicella</taxon>
    </lineage>
</organism>
<keyword evidence="3" id="KW-1185">Reference proteome</keyword>
<dbReference type="Proteomes" id="UP000184066">
    <property type="component" value="Unassembled WGS sequence"/>
</dbReference>
<dbReference type="STRING" id="1189325.SAMN04488119_10595"/>
<gene>
    <name evidence="2" type="ORF">SAMN05216200_10594</name>
</gene>
<evidence type="ECO:0000313" key="2">
    <source>
        <dbReference type="EMBL" id="SHN67306.1"/>
    </source>
</evidence>
<sequence>MRAFNRPERQAPAGAHAPHVTSAPLRRLSPPRGGPPGTRRARSAPGRALDAGGGAGNARAAPATPGTAPAMPGPRPGLKTTGAAKPPPIAMRPWRRPARADHAPPPPGLRAASTPAYGSAGPPRAGLRGRRRNARARPWAAAVATLESARRRAEQGTPAHRASGGQGRAGARAGRRPAGQRVRVARGAGRAAPRRFMRGRRSRPIERAARPCADGRARRQASARSTATPRRASLPSRRGAAISISPQAGTPVGTLSAHSPKRLPARVLRSAIRLRSR</sequence>
<feature type="compositionally biased region" description="Basic and acidic residues" evidence="1">
    <location>
        <begin position="203"/>
        <end position="217"/>
    </location>
</feature>
<dbReference type="EMBL" id="FRDL01000005">
    <property type="protein sequence ID" value="SHN67306.1"/>
    <property type="molecule type" value="Genomic_DNA"/>
</dbReference>
<evidence type="ECO:0000256" key="1">
    <source>
        <dbReference type="SAM" id="MobiDB-lite"/>
    </source>
</evidence>
<protein>
    <submittedName>
        <fullName evidence="2">Uncharacterized protein</fullName>
    </submittedName>
</protein>
<evidence type="ECO:0000313" key="3">
    <source>
        <dbReference type="Proteomes" id="UP000184066"/>
    </source>
</evidence>